<keyword evidence="1" id="KW-0732">Signal</keyword>
<dbReference type="PANTHER" id="PTHR17357">
    <property type="entry name" value="GM2 GANGLIOSIDE ACTIVATOR PROTEIN"/>
    <property type="match status" value="1"/>
</dbReference>
<comment type="caution">
    <text evidence="3">The sequence shown here is derived from an EMBL/GenBank/DDBJ whole genome shotgun (WGS) entry which is preliminary data.</text>
</comment>
<organism evidence="3 4">
    <name type="scientific">Pomacea canaliculata</name>
    <name type="common">Golden apple snail</name>
    <dbReference type="NCBI Taxonomy" id="400727"/>
    <lineage>
        <taxon>Eukaryota</taxon>
        <taxon>Metazoa</taxon>
        <taxon>Spiralia</taxon>
        <taxon>Lophotrochozoa</taxon>
        <taxon>Mollusca</taxon>
        <taxon>Gastropoda</taxon>
        <taxon>Caenogastropoda</taxon>
        <taxon>Architaenioglossa</taxon>
        <taxon>Ampullarioidea</taxon>
        <taxon>Ampullariidae</taxon>
        <taxon>Pomacea</taxon>
    </lineage>
</organism>
<proteinExistence type="predicted"/>
<evidence type="ECO:0000313" key="3">
    <source>
        <dbReference type="EMBL" id="PVD29086.1"/>
    </source>
</evidence>
<dbReference type="EMBL" id="PZQS01000006">
    <property type="protein sequence ID" value="PVD29086.1"/>
    <property type="molecule type" value="Genomic_DNA"/>
</dbReference>
<dbReference type="SUPFAM" id="SSF63707">
    <property type="entry name" value="Ganglioside M2 (gm2) activator"/>
    <property type="match status" value="1"/>
</dbReference>
<dbReference type="Pfam" id="PF02221">
    <property type="entry name" value="E1_DerP2_DerF2"/>
    <property type="match status" value="1"/>
</dbReference>
<evidence type="ECO:0000259" key="2">
    <source>
        <dbReference type="Pfam" id="PF02221"/>
    </source>
</evidence>
<protein>
    <recommendedName>
        <fullName evidence="2">MD-2-related lipid-recognition domain-containing protein</fullName>
    </recommendedName>
</protein>
<evidence type="ECO:0000256" key="1">
    <source>
        <dbReference type="ARBA" id="ARBA00022729"/>
    </source>
</evidence>
<reference evidence="3 4" key="1">
    <citation type="submission" date="2018-04" db="EMBL/GenBank/DDBJ databases">
        <title>The genome of golden apple snail Pomacea canaliculata provides insight into stress tolerance and invasive adaptation.</title>
        <authorList>
            <person name="Liu C."/>
            <person name="Liu B."/>
            <person name="Ren Y."/>
            <person name="Zhang Y."/>
            <person name="Wang H."/>
            <person name="Li S."/>
            <person name="Jiang F."/>
            <person name="Yin L."/>
            <person name="Zhang G."/>
            <person name="Qian W."/>
            <person name="Fan W."/>
        </authorList>
    </citation>
    <scope>NUCLEOTIDE SEQUENCE [LARGE SCALE GENOMIC DNA]</scope>
    <source>
        <strain evidence="3">SZHN2017</strain>
        <tissue evidence="3">Muscle</tissue>
    </source>
</reference>
<dbReference type="InterPro" id="IPR036846">
    <property type="entry name" value="GM2-AP_sf"/>
</dbReference>
<accession>A0A2T7P6R6</accession>
<dbReference type="STRING" id="400727.A0A2T7P6R6"/>
<dbReference type="OrthoDB" id="6409159at2759"/>
<feature type="domain" description="MD-2-related lipid-recognition" evidence="2">
    <location>
        <begin position="4"/>
        <end position="139"/>
    </location>
</feature>
<evidence type="ECO:0000313" key="4">
    <source>
        <dbReference type="Proteomes" id="UP000245119"/>
    </source>
</evidence>
<dbReference type="GO" id="GO:0005319">
    <property type="term" value="F:lipid transporter activity"/>
    <property type="evidence" value="ECO:0007669"/>
    <property type="project" value="TreeGrafter"/>
</dbReference>
<name>A0A2T7P6R6_POMCA</name>
<sequence>MVIPYPVQVPGKVTARGRIVLNRPVEGDLTLEVTMKKHVKWNIWTPVPCVGNIGSCSYKNLCTMLPRLPSKVKIQTPDSAGLECPLPAGEYILNPSVFTIPEFTGPLSWLAKGDFRLTAKLIDDRTGEELGCQQVELTIT</sequence>
<dbReference type="InterPro" id="IPR003172">
    <property type="entry name" value="ML_dom"/>
</dbReference>
<gene>
    <name evidence="3" type="ORF">C0Q70_11683</name>
</gene>
<keyword evidence="4" id="KW-1185">Reference proteome</keyword>
<dbReference type="AlphaFoldDB" id="A0A2T7P6R6"/>
<dbReference type="GO" id="GO:0008047">
    <property type="term" value="F:enzyme activator activity"/>
    <property type="evidence" value="ECO:0007669"/>
    <property type="project" value="InterPro"/>
</dbReference>
<dbReference type="GO" id="GO:0009898">
    <property type="term" value="C:cytoplasmic side of plasma membrane"/>
    <property type="evidence" value="ECO:0007669"/>
    <property type="project" value="TreeGrafter"/>
</dbReference>
<dbReference type="Proteomes" id="UP000245119">
    <property type="component" value="Linkage Group LG6"/>
</dbReference>
<dbReference type="GO" id="GO:0006689">
    <property type="term" value="P:ganglioside catabolic process"/>
    <property type="evidence" value="ECO:0007669"/>
    <property type="project" value="InterPro"/>
</dbReference>
<dbReference type="InterPro" id="IPR028996">
    <property type="entry name" value="GM2-AP"/>
</dbReference>
<dbReference type="PANTHER" id="PTHR17357:SF0">
    <property type="entry name" value="GANGLIOSIDE GM2 ACTIVATOR"/>
    <property type="match status" value="1"/>
</dbReference>
<dbReference type="Gene3D" id="2.70.220.10">
    <property type="entry name" value="Ganglioside GM2 activator"/>
    <property type="match status" value="1"/>
</dbReference>